<evidence type="ECO:0000313" key="2">
    <source>
        <dbReference type="EMBL" id="KKU90829.1"/>
    </source>
</evidence>
<dbReference type="Proteomes" id="UP000034956">
    <property type="component" value="Unassembled WGS sequence"/>
</dbReference>
<comment type="caution">
    <text evidence="2">The sequence shown here is derived from an EMBL/GenBank/DDBJ whole genome shotgun (WGS) entry which is preliminary data.</text>
</comment>
<evidence type="ECO:0008006" key="4">
    <source>
        <dbReference type="Google" id="ProtNLM"/>
    </source>
</evidence>
<feature type="signal peptide" evidence="1">
    <location>
        <begin position="1"/>
        <end position="26"/>
    </location>
</feature>
<gene>
    <name evidence="2" type="ORF">UY23_C0006G0038</name>
</gene>
<reference evidence="2 3" key="1">
    <citation type="journal article" date="2015" name="Nature">
        <title>rRNA introns, odd ribosomes, and small enigmatic genomes across a large radiation of phyla.</title>
        <authorList>
            <person name="Brown C.T."/>
            <person name="Hug L.A."/>
            <person name="Thomas B.C."/>
            <person name="Sharon I."/>
            <person name="Castelle C.J."/>
            <person name="Singh A."/>
            <person name="Wilkins M.J."/>
            <person name="Williams K.H."/>
            <person name="Banfield J.F."/>
        </authorList>
    </citation>
    <scope>NUCLEOTIDE SEQUENCE [LARGE SCALE GENOMIC DNA]</scope>
</reference>
<sequence>MKKNKYLTILSLGLFLVTPGAIKVDAQPPLKTAEAPVVQSVTVKVWVTAYSSTPEETDDTPFITASGKRVRDGIAAANFLPFGTRIQIPELFGDKTFVIEDRMSKRKSNFVDIWMPTKNKAKFFGINEAEVVILDLKNQKSIPNNILALK</sequence>
<accession>A0A0G1U9R2</accession>
<dbReference type="CDD" id="cd22784">
    <property type="entry name" value="DPBB_MltA_YuiC-like"/>
    <property type="match status" value="1"/>
</dbReference>
<evidence type="ECO:0000256" key="1">
    <source>
        <dbReference type="SAM" id="SignalP"/>
    </source>
</evidence>
<dbReference type="AlphaFoldDB" id="A0A0G1U9R2"/>
<evidence type="ECO:0000313" key="3">
    <source>
        <dbReference type="Proteomes" id="UP000034956"/>
    </source>
</evidence>
<name>A0A0G1U9R2_9BACT</name>
<keyword evidence="1" id="KW-0732">Signal</keyword>
<protein>
    <recommendedName>
        <fullName evidence="4">3D domain-containing protein</fullName>
    </recommendedName>
</protein>
<dbReference type="EMBL" id="LCPF01000006">
    <property type="protein sequence ID" value="KKU90829.1"/>
    <property type="molecule type" value="Genomic_DNA"/>
</dbReference>
<proteinExistence type="predicted"/>
<organism evidence="2 3">
    <name type="scientific">Candidatus Jorgensenbacteria bacterium GW2011_GWA1_48_11</name>
    <dbReference type="NCBI Taxonomy" id="1618660"/>
    <lineage>
        <taxon>Bacteria</taxon>
        <taxon>Candidatus Joergenseniibacteriota</taxon>
    </lineage>
</organism>
<feature type="chain" id="PRO_5002540012" description="3D domain-containing protein" evidence="1">
    <location>
        <begin position="27"/>
        <end position="150"/>
    </location>
</feature>